<feature type="domain" description="C2H2-type" evidence="7">
    <location>
        <begin position="439"/>
        <end position="466"/>
    </location>
</feature>
<protein>
    <submittedName>
        <fullName evidence="11 12">Transcriptional-regulating factor 1 isoform X1</fullName>
    </submittedName>
</protein>
<dbReference type="InterPro" id="IPR000949">
    <property type="entry name" value="ELM2_dom"/>
</dbReference>
<feature type="domain" description="ELM2" evidence="8">
    <location>
        <begin position="616"/>
        <end position="707"/>
    </location>
</feature>
<dbReference type="PANTHER" id="PTHR16089">
    <property type="entry name" value="REST COREPRESSOR COREST PROTEIN-RELATED"/>
    <property type="match status" value="1"/>
</dbReference>
<dbReference type="RefSeq" id="XP_055358111.1">
    <property type="nucleotide sequence ID" value="XM_055502136.1"/>
</dbReference>
<dbReference type="GeneID" id="114851318"/>
<evidence type="ECO:0000256" key="5">
    <source>
        <dbReference type="PROSITE-ProRule" id="PRU00042"/>
    </source>
</evidence>
<evidence type="ECO:0000259" key="9">
    <source>
        <dbReference type="PROSITE" id="PS51293"/>
    </source>
</evidence>
<dbReference type="GO" id="GO:0005667">
    <property type="term" value="C:transcription regulator complex"/>
    <property type="evidence" value="ECO:0007669"/>
    <property type="project" value="TreeGrafter"/>
</dbReference>
<dbReference type="GO" id="GO:0003714">
    <property type="term" value="F:transcription corepressor activity"/>
    <property type="evidence" value="ECO:0007669"/>
    <property type="project" value="TreeGrafter"/>
</dbReference>
<dbReference type="PANTHER" id="PTHR16089:SF19">
    <property type="entry name" value="TRANSCRIPTIONAL-REGULATING FACTOR 1"/>
    <property type="match status" value="1"/>
</dbReference>
<dbReference type="SUPFAM" id="SSF46689">
    <property type="entry name" value="Homeodomain-like"/>
    <property type="match status" value="1"/>
</dbReference>
<dbReference type="PROSITE" id="PS50157">
    <property type="entry name" value="ZINC_FINGER_C2H2_2"/>
    <property type="match status" value="1"/>
</dbReference>
<evidence type="ECO:0000256" key="4">
    <source>
        <dbReference type="ARBA" id="ARBA00023242"/>
    </source>
</evidence>
<keyword evidence="5" id="KW-0863">Zinc-finger</keyword>
<dbReference type="AlphaFoldDB" id="A0A9W2X8Q4"/>
<name>A0A9W2X8Q4_BETSP</name>
<dbReference type="SMART" id="SM00717">
    <property type="entry name" value="SANT"/>
    <property type="match status" value="1"/>
</dbReference>
<feature type="compositionally biased region" description="Low complexity" evidence="6">
    <location>
        <begin position="18"/>
        <end position="34"/>
    </location>
</feature>
<keyword evidence="5" id="KW-0479">Metal-binding</keyword>
<keyword evidence="10" id="KW-1185">Reference proteome</keyword>
<feature type="compositionally biased region" description="Polar residues" evidence="6">
    <location>
        <begin position="1"/>
        <end position="17"/>
    </location>
</feature>
<feature type="domain" description="SANT" evidence="9">
    <location>
        <begin position="711"/>
        <end position="762"/>
    </location>
</feature>
<dbReference type="GO" id="GO:0006357">
    <property type="term" value="P:regulation of transcription by RNA polymerase II"/>
    <property type="evidence" value="ECO:0007669"/>
    <property type="project" value="TreeGrafter"/>
</dbReference>
<keyword evidence="3" id="KW-0804">Transcription</keyword>
<dbReference type="InterPro" id="IPR001005">
    <property type="entry name" value="SANT/Myb"/>
</dbReference>
<evidence type="ECO:0000256" key="2">
    <source>
        <dbReference type="ARBA" id="ARBA00023015"/>
    </source>
</evidence>
<evidence type="ECO:0000256" key="3">
    <source>
        <dbReference type="ARBA" id="ARBA00023163"/>
    </source>
</evidence>
<dbReference type="InterPro" id="IPR051066">
    <property type="entry name" value="Trans_reg/Corepressor"/>
</dbReference>
<gene>
    <name evidence="11 12" type="primary">LOC114851318</name>
</gene>
<dbReference type="Pfam" id="PF01448">
    <property type="entry name" value="ELM2"/>
    <property type="match status" value="1"/>
</dbReference>
<dbReference type="PROSITE" id="PS00028">
    <property type="entry name" value="ZINC_FINGER_C2H2_1"/>
    <property type="match status" value="1"/>
</dbReference>
<dbReference type="InterPro" id="IPR009057">
    <property type="entry name" value="Homeodomain-like_sf"/>
</dbReference>
<dbReference type="GO" id="GO:0000118">
    <property type="term" value="C:histone deacetylase complex"/>
    <property type="evidence" value="ECO:0007669"/>
    <property type="project" value="TreeGrafter"/>
</dbReference>
<dbReference type="OrthoDB" id="10258692at2759"/>
<evidence type="ECO:0000259" key="7">
    <source>
        <dbReference type="PROSITE" id="PS50157"/>
    </source>
</evidence>
<evidence type="ECO:0000313" key="10">
    <source>
        <dbReference type="Proteomes" id="UP000515150"/>
    </source>
</evidence>
<sequence>MHTHTHSLQDNVDSWTFSSSSPSAHIHHPSPLSSMSAFKPHEDPQHPQMTSNHLPGLQEAFPQFCHPQKASPHLPSPQISSPLPCHSQDGSYQYVSQSYSQCQGSGPYLPYPHVSSPDFGPQPQVTSPNLVPPCQISPLPPPQHAFPSQHPNDGLDHSSWDRSQPSGFTNSYSYSYQIQTTAHLDLNLQNPNENQKDLELDITHRRACNTHTLVDSRLYGKVDTCGPVKDTWEPLEPALSKMQCSPLDSISGGANVGRWNSMEFSSSSAEDFSNTQFFSDSYHDNDDSQPFCSPITPDPHYPPTQTISSPGPQMHPRKERLGGPLRSNTAQTLRSCLDKSNSYSVMSGPSLHQPHETSSCLVAMKTEPLQDQVCFSTRERGQDAQDPAQSLGLSATLNWKGERGGRGRKVGGGGNGQAGWAWIKSSQRESSTEGPVYRMQCTVCKRDFRSLPALNGHMRSHSGIRAACLKKVQKLLYCMLHRLSIQQDPVHCIVHLRLQNKDSSPSARPSASMVLPVSVPVQTRASKMCQSRQRSCSQPASSNSGPVLFQSLMRLKEEKEALSMEDGHYTPPPMLCPQRLGPGLYCSLTRVQGRESSLMSSDKLKEPVAMTRINRPRINVGMDFQAQLPCLCDQKQARSDSHDALLLWTPWDKLEAPANQERVEAFMTMAQSSVMPRGGVSPEYALHMLSQSRGDFLLTVEKLLSTPRASSQHTDWSAAERRQLVKSLQQHHKDFSSIQRDIQTKSLPQCVEFYYLWKKKLSLTVKIPVGLTITLPSTEQTSVRAHQDVMSH</sequence>
<dbReference type="Proteomes" id="UP000515150">
    <property type="component" value="Chromosome 2"/>
</dbReference>
<dbReference type="PROSITE" id="PS51156">
    <property type="entry name" value="ELM2"/>
    <property type="match status" value="1"/>
</dbReference>
<dbReference type="SMART" id="SM01189">
    <property type="entry name" value="ELM2"/>
    <property type="match status" value="1"/>
</dbReference>
<comment type="subcellular location">
    <subcellularLocation>
        <location evidence="1">Nucleus</location>
    </subcellularLocation>
</comment>
<evidence type="ECO:0000256" key="6">
    <source>
        <dbReference type="SAM" id="MobiDB-lite"/>
    </source>
</evidence>
<feature type="region of interest" description="Disordered" evidence="6">
    <location>
        <begin position="302"/>
        <end position="325"/>
    </location>
</feature>
<keyword evidence="4" id="KW-0539">Nucleus</keyword>
<dbReference type="KEGG" id="bspl:114851318"/>
<dbReference type="RefSeq" id="XP_055358112.1">
    <property type="nucleotide sequence ID" value="XM_055502137.1"/>
</dbReference>
<evidence type="ECO:0000313" key="12">
    <source>
        <dbReference type="RefSeq" id="XP_055358112.1"/>
    </source>
</evidence>
<evidence type="ECO:0000259" key="8">
    <source>
        <dbReference type="PROSITE" id="PS51156"/>
    </source>
</evidence>
<reference evidence="11 12" key="1">
    <citation type="submission" date="2025-04" db="UniProtKB">
        <authorList>
            <consortium name="RefSeq"/>
        </authorList>
    </citation>
    <scope>IDENTIFICATION</scope>
</reference>
<dbReference type="GO" id="GO:0008270">
    <property type="term" value="F:zinc ion binding"/>
    <property type="evidence" value="ECO:0007669"/>
    <property type="project" value="UniProtKB-KW"/>
</dbReference>
<dbReference type="Pfam" id="PF13912">
    <property type="entry name" value="zf-C2H2_6"/>
    <property type="match status" value="1"/>
</dbReference>
<dbReference type="InterPro" id="IPR013087">
    <property type="entry name" value="Znf_C2H2_type"/>
</dbReference>
<dbReference type="PROSITE" id="PS51293">
    <property type="entry name" value="SANT"/>
    <property type="match status" value="1"/>
</dbReference>
<proteinExistence type="predicted"/>
<feature type="region of interest" description="Disordered" evidence="6">
    <location>
        <begin position="66"/>
        <end position="85"/>
    </location>
</feature>
<organism evidence="10 11">
    <name type="scientific">Betta splendens</name>
    <name type="common">Siamese fighting fish</name>
    <dbReference type="NCBI Taxonomy" id="158456"/>
    <lineage>
        <taxon>Eukaryota</taxon>
        <taxon>Metazoa</taxon>
        <taxon>Chordata</taxon>
        <taxon>Craniata</taxon>
        <taxon>Vertebrata</taxon>
        <taxon>Euteleostomi</taxon>
        <taxon>Actinopterygii</taxon>
        <taxon>Neopterygii</taxon>
        <taxon>Teleostei</taxon>
        <taxon>Neoteleostei</taxon>
        <taxon>Acanthomorphata</taxon>
        <taxon>Anabantaria</taxon>
        <taxon>Anabantiformes</taxon>
        <taxon>Anabantoidei</taxon>
        <taxon>Osphronemidae</taxon>
        <taxon>Betta</taxon>
    </lineage>
</organism>
<keyword evidence="5" id="KW-0862">Zinc</keyword>
<evidence type="ECO:0000313" key="11">
    <source>
        <dbReference type="RefSeq" id="XP_055358111.1"/>
    </source>
</evidence>
<feature type="region of interest" description="Disordered" evidence="6">
    <location>
        <begin position="1"/>
        <end position="55"/>
    </location>
</feature>
<keyword evidence="2" id="KW-0805">Transcription regulation</keyword>
<feature type="region of interest" description="Disordered" evidence="6">
    <location>
        <begin position="110"/>
        <end position="164"/>
    </location>
</feature>
<evidence type="ECO:0000256" key="1">
    <source>
        <dbReference type="ARBA" id="ARBA00004123"/>
    </source>
</evidence>
<dbReference type="Gene3D" id="1.10.10.60">
    <property type="entry name" value="Homeodomain-like"/>
    <property type="match status" value="1"/>
</dbReference>
<dbReference type="InterPro" id="IPR017884">
    <property type="entry name" value="SANT_dom"/>
</dbReference>
<accession>A0A9W2X8Q4</accession>